<dbReference type="Proteomes" id="UP001320898">
    <property type="component" value="Unassembled WGS sequence"/>
</dbReference>
<dbReference type="PIRSF" id="PIRSF031878">
    <property type="entry name" value="UCP031878"/>
    <property type="match status" value="1"/>
</dbReference>
<dbReference type="AlphaFoldDB" id="A0AAW5R726"/>
<dbReference type="Pfam" id="PF07310">
    <property type="entry name" value="PAS_5"/>
    <property type="match status" value="1"/>
</dbReference>
<comment type="caution">
    <text evidence="1">The sequence shown here is derived from an EMBL/GenBank/DDBJ whole genome shotgun (WGS) entry which is preliminary data.</text>
</comment>
<dbReference type="CDD" id="cd00130">
    <property type="entry name" value="PAS"/>
    <property type="match status" value="1"/>
</dbReference>
<evidence type="ECO:0000313" key="1">
    <source>
        <dbReference type="EMBL" id="MCT8974924.1"/>
    </source>
</evidence>
<dbReference type="InterPro" id="IPR009922">
    <property type="entry name" value="DUF1457"/>
</dbReference>
<dbReference type="RefSeq" id="WP_261618512.1">
    <property type="nucleotide sequence ID" value="NZ_JALIDZ010000019.1"/>
</dbReference>
<name>A0AAW5R726_9HYPH</name>
<evidence type="ECO:0000313" key="2">
    <source>
        <dbReference type="Proteomes" id="UP001320898"/>
    </source>
</evidence>
<organism evidence="1 2">
    <name type="scientific">Microbaculum marinisediminis</name>
    <dbReference type="NCBI Taxonomy" id="2931392"/>
    <lineage>
        <taxon>Bacteria</taxon>
        <taxon>Pseudomonadati</taxon>
        <taxon>Pseudomonadota</taxon>
        <taxon>Alphaproteobacteria</taxon>
        <taxon>Hyphomicrobiales</taxon>
        <taxon>Tepidamorphaceae</taxon>
        <taxon>Microbaculum</taxon>
    </lineage>
</organism>
<proteinExistence type="predicted"/>
<dbReference type="EMBL" id="JALIDZ010000019">
    <property type="protein sequence ID" value="MCT8974924.1"/>
    <property type="molecule type" value="Genomic_DNA"/>
</dbReference>
<protein>
    <submittedName>
        <fullName evidence="1">PAS domain-containing protein</fullName>
    </submittedName>
</protein>
<keyword evidence="2" id="KW-1185">Reference proteome</keyword>
<gene>
    <name evidence="1" type="ORF">MUB46_23955</name>
</gene>
<dbReference type="InterPro" id="IPR000014">
    <property type="entry name" value="PAS"/>
</dbReference>
<accession>A0AAW5R726</accession>
<sequence>MWKSPEFRGGRHGTSIRHAANRTLYRYWDELRGERPAPMRHEIEPTQIGAMLSDTFILEVSPDKEYAYRLAGTRVCGYFGQELKGRNWLDGWSDQAREALSTLLHTVVTKGTGALVGFTGQTERGHTCPFETLVLPLVNRGATFTRMIGATMPLDQPYWLGAYPVVSLDLTALDILWPNNSGHFRPPPRKPGATGDFPLLRKGHLALYEGGRTD</sequence>
<reference evidence="1 2" key="1">
    <citation type="submission" date="2022-04" db="EMBL/GenBank/DDBJ databases">
        <authorList>
            <person name="Ye Y.-Q."/>
            <person name="Du Z.-J."/>
        </authorList>
    </citation>
    <scope>NUCLEOTIDE SEQUENCE [LARGE SCALE GENOMIC DNA]</scope>
    <source>
        <strain evidence="1 2">A6E488</strain>
    </source>
</reference>